<feature type="compositionally biased region" description="Polar residues" evidence="1">
    <location>
        <begin position="51"/>
        <end position="83"/>
    </location>
</feature>
<name>S0NQ86_9ENTE</name>
<sequence length="289" mass="31510">MRSIKWGLIIVVLCGLSGCAKANPSSTTSNTTITNQTSTTSKSSTSESTNKIQSSTLDSKVESSTQASMTQSTESTDNLATSEPQLVQTLPIGTWSNEANTLTIDSDGSWHFTGEITSSGTLSVAAATPNMWLLKLYGFNNSIDNIGTYQLAALNQDGSKMNFGYLGLFDRIDNATAVFDPSLYQPDYLQTPTDFTQSLIGTWSTKNKAYDFQTTYNFNPDGTFERFGDGKGIADRGTFTSTQDQDQLTLTLNVNGTDQTLTYRFVNGELIDPEFEWASLIRNTVPTKP</sequence>
<dbReference type="RefSeq" id="WP_016186552.1">
    <property type="nucleotide sequence ID" value="NZ_ASWO01000006.1"/>
</dbReference>
<feature type="chain" id="PRO_5004488494" description="DUF5640 domain-containing protein" evidence="2">
    <location>
        <begin position="23"/>
        <end position="289"/>
    </location>
</feature>
<protein>
    <recommendedName>
        <fullName evidence="5">DUF5640 domain-containing protein</fullName>
    </recommendedName>
</protein>
<evidence type="ECO:0000313" key="4">
    <source>
        <dbReference type="Proteomes" id="UP000015961"/>
    </source>
</evidence>
<dbReference type="STRING" id="1140003.OMY_02122"/>
<proteinExistence type="predicted"/>
<organism evidence="3 4">
    <name type="scientific">Enterococcus sulfureus ATCC 49903</name>
    <dbReference type="NCBI Taxonomy" id="1140003"/>
    <lineage>
        <taxon>Bacteria</taxon>
        <taxon>Bacillati</taxon>
        <taxon>Bacillota</taxon>
        <taxon>Bacilli</taxon>
        <taxon>Lactobacillales</taxon>
        <taxon>Enterococcaceae</taxon>
        <taxon>Enterococcus</taxon>
    </lineage>
</organism>
<evidence type="ECO:0000256" key="1">
    <source>
        <dbReference type="SAM" id="MobiDB-lite"/>
    </source>
</evidence>
<dbReference type="OrthoDB" id="2195162at2"/>
<evidence type="ECO:0000256" key="2">
    <source>
        <dbReference type="SAM" id="SignalP"/>
    </source>
</evidence>
<keyword evidence="4" id="KW-1185">Reference proteome</keyword>
<dbReference type="PATRIC" id="fig|1140003.3.peg.2047"/>
<dbReference type="AlphaFoldDB" id="S0NQ86"/>
<evidence type="ECO:0000313" key="3">
    <source>
        <dbReference type="EMBL" id="EOT83434.1"/>
    </source>
</evidence>
<dbReference type="PROSITE" id="PS51257">
    <property type="entry name" value="PROKAR_LIPOPROTEIN"/>
    <property type="match status" value="1"/>
</dbReference>
<evidence type="ECO:0008006" key="5">
    <source>
        <dbReference type="Google" id="ProtNLM"/>
    </source>
</evidence>
<feature type="region of interest" description="Disordered" evidence="1">
    <location>
        <begin position="22"/>
        <end position="83"/>
    </location>
</feature>
<gene>
    <name evidence="3" type="ORF">I573_01984</name>
</gene>
<reference evidence="3 4" key="1">
    <citation type="submission" date="2013-03" db="EMBL/GenBank/DDBJ databases">
        <title>The Genome Sequence of Enterococcus sulfureus ATCC_49903 (PacBio/Illumina hybrid assembly).</title>
        <authorList>
            <consortium name="The Broad Institute Genomics Platform"/>
            <consortium name="The Broad Institute Genome Sequencing Center for Infectious Disease"/>
            <person name="Earl A."/>
            <person name="Russ C."/>
            <person name="Gilmore M."/>
            <person name="Surin D."/>
            <person name="Walker B."/>
            <person name="Young S."/>
            <person name="Zeng Q."/>
            <person name="Gargeya S."/>
            <person name="Fitzgerald M."/>
            <person name="Haas B."/>
            <person name="Abouelleil A."/>
            <person name="Allen A.W."/>
            <person name="Alvarado L."/>
            <person name="Arachchi H.M."/>
            <person name="Berlin A.M."/>
            <person name="Chapman S.B."/>
            <person name="Gainer-Dewar J."/>
            <person name="Goldberg J."/>
            <person name="Griggs A."/>
            <person name="Gujja S."/>
            <person name="Hansen M."/>
            <person name="Howarth C."/>
            <person name="Imamovic A."/>
            <person name="Ireland A."/>
            <person name="Larimer J."/>
            <person name="McCowan C."/>
            <person name="Murphy C."/>
            <person name="Pearson M."/>
            <person name="Poon T.W."/>
            <person name="Priest M."/>
            <person name="Roberts A."/>
            <person name="Saif S."/>
            <person name="Shea T."/>
            <person name="Sisk P."/>
            <person name="Sykes S."/>
            <person name="Wortman J."/>
            <person name="Nusbaum C."/>
            <person name="Birren B."/>
        </authorList>
    </citation>
    <scope>NUCLEOTIDE SEQUENCE [LARGE SCALE GENOMIC DNA]</scope>
    <source>
        <strain evidence="3 4">ATCC 49903</strain>
    </source>
</reference>
<comment type="caution">
    <text evidence="3">The sequence shown here is derived from an EMBL/GenBank/DDBJ whole genome shotgun (WGS) entry which is preliminary data.</text>
</comment>
<dbReference type="Proteomes" id="UP000015961">
    <property type="component" value="Unassembled WGS sequence"/>
</dbReference>
<keyword evidence="2" id="KW-0732">Signal</keyword>
<dbReference type="eggNOG" id="ENOG5032HJD">
    <property type="taxonomic scope" value="Bacteria"/>
</dbReference>
<accession>S0NQ86</accession>
<feature type="signal peptide" evidence="2">
    <location>
        <begin position="1"/>
        <end position="22"/>
    </location>
</feature>
<feature type="compositionally biased region" description="Low complexity" evidence="1">
    <location>
        <begin position="25"/>
        <end position="50"/>
    </location>
</feature>
<dbReference type="EMBL" id="ASWO01000006">
    <property type="protein sequence ID" value="EOT83434.1"/>
    <property type="molecule type" value="Genomic_DNA"/>
</dbReference>